<dbReference type="Gene3D" id="3.30.70.120">
    <property type="match status" value="1"/>
</dbReference>
<accession>A0A7W9CU59</accession>
<dbReference type="SUPFAM" id="SSF54913">
    <property type="entry name" value="GlnB-like"/>
    <property type="match status" value="1"/>
</dbReference>
<dbReference type="EMBL" id="JACHOO010000002">
    <property type="protein sequence ID" value="MBB5751957.1"/>
    <property type="molecule type" value="Genomic_DNA"/>
</dbReference>
<reference evidence="3 4" key="1">
    <citation type="submission" date="2020-08" db="EMBL/GenBank/DDBJ databases">
        <title>Genomic Encyclopedia of Type Strains, Phase IV (KMG-IV): sequencing the most valuable type-strain genomes for metagenomic binning, comparative biology and taxonomic classification.</title>
        <authorList>
            <person name="Goeker M."/>
        </authorList>
    </citation>
    <scope>NUCLEOTIDE SEQUENCE [LARGE SCALE GENOMIC DNA]</scope>
    <source>
        <strain evidence="3 4">DSM 16268</strain>
    </source>
</reference>
<proteinExistence type="predicted"/>
<sequence>MITTFRRQKIEILVDAPLVRRVAAAAAGVGIVHYTLVPTLGGVGARGAWSDDQVTGAEAKVLFVAVTGEEKAEALATALAPLLDSHGLMLMIGPVEVVRGEKF</sequence>
<dbReference type="GO" id="GO:0030234">
    <property type="term" value="F:enzyme regulator activity"/>
    <property type="evidence" value="ECO:0007669"/>
    <property type="project" value="InterPro"/>
</dbReference>
<name>A0A7W9CU59_9HYPH</name>
<evidence type="ECO:0000313" key="4">
    <source>
        <dbReference type="Proteomes" id="UP000523821"/>
    </source>
</evidence>
<evidence type="ECO:0000256" key="2">
    <source>
        <dbReference type="ARBA" id="ARBA00025238"/>
    </source>
</evidence>
<comment type="function">
    <text evidence="2">In nitrogen-limiting conditions, when the ratio of Gln to 2-ketoglutarate decreases, P-II is uridylylated to P-II-UMP. P-II-UMP allows the deadenylation of glutamine synthetase (GS), thus activating the enzyme. Conversely, in nitrogen excess P-II is deuridylated and promotes the adenylation of GS. P-II indirectly controls the transcription of the GS gene (glnA). P-II prevents NR-II-catalyzed conversion of NR-I to NR-I-phosphate, the transcriptional activator of glnA. When P-II is uridylylated to P-II-UMP, these events are reversed.</text>
</comment>
<dbReference type="AlphaFoldDB" id="A0A7W9CU59"/>
<dbReference type="InterPro" id="IPR002187">
    <property type="entry name" value="N-reg_PII"/>
</dbReference>
<dbReference type="RefSeq" id="WP_210308390.1">
    <property type="nucleotide sequence ID" value="NZ_JACHOO010000002.1"/>
</dbReference>
<evidence type="ECO:0000313" key="3">
    <source>
        <dbReference type="EMBL" id="MBB5751957.1"/>
    </source>
</evidence>
<protein>
    <recommendedName>
        <fullName evidence="1">Nitrogen regulatory protein P-II</fullName>
    </recommendedName>
</protein>
<keyword evidence="4" id="KW-1185">Reference proteome</keyword>
<comment type="caution">
    <text evidence="3">The sequence shown here is derived from an EMBL/GenBank/DDBJ whole genome shotgun (WGS) entry which is preliminary data.</text>
</comment>
<dbReference type="InterPro" id="IPR011322">
    <property type="entry name" value="N-reg_PII-like_a/b"/>
</dbReference>
<dbReference type="Pfam" id="PF00543">
    <property type="entry name" value="P-II"/>
    <property type="match status" value="1"/>
</dbReference>
<organism evidence="3 4">
    <name type="scientific">Prosthecomicrobium pneumaticum</name>
    <dbReference type="NCBI Taxonomy" id="81895"/>
    <lineage>
        <taxon>Bacteria</taxon>
        <taxon>Pseudomonadati</taxon>
        <taxon>Pseudomonadota</taxon>
        <taxon>Alphaproteobacteria</taxon>
        <taxon>Hyphomicrobiales</taxon>
        <taxon>Kaistiaceae</taxon>
        <taxon>Prosthecomicrobium</taxon>
    </lineage>
</organism>
<dbReference type="GO" id="GO:0006808">
    <property type="term" value="P:regulation of nitrogen utilization"/>
    <property type="evidence" value="ECO:0007669"/>
    <property type="project" value="InterPro"/>
</dbReference>
<dbReference type="Proteomes" id="UP000523821">
    <property type="component" value="Unassembled WGS sequence"/>
</dbReference>
<dbReference type="InterPro" id="IPR015867">
    <property type="entry name" value="N-reg_PII/ATP_PRibTrfase_C"/>
</dbReference>
<gene>
    <name evidence="3" type="ORF">GGQ63_001009</name>
</gene>
<evidence type="ECO:0000256" key="1">
    <source>
        <dbReference type="ARBA" id="ARBA00015681"/>
    </source>
</evidence>